<sequence>MKIHIIGGSGSGKTYLANRLSEEYNIGHYDLDDLLWDNKADSYGVKRNTDERYAMLQEILNKDNWIIEGVYYKWCKQCFADADRIFLLEVPRHTYRYRIIKRFIRRKLGLEKGKKETLKSLKDLLKWADSYSANDMTEIKKLVEPYENKVIRI</sequence>
<proteinExistence type="predicted"/>
<dbReference type="EMBL" id="FQZY01000036">
    <property type="protein sequence ID" value="SHK21900.1"/>
    <property type="molecule type" value="Genomic_DNA"/>
</dbReference>
<dbReference type="PANTHER" id="PTHR37816">
    <property type="entry name" value="YALI0E33011P"/>
    <property type="match status" value="1"/>
</dbReference>
<gene>
    <name evidence="1" type="ORF">SAMN02745243_02470</name>
</gene>
<dbReference type="PANTHER" id="PTHR37816:SF2">
    <property type="entry name" value="DNA TOPOLOGY MODULATION PROTEIN FLAR-RELATED PROTEIN"/>
    <property type="match status" value="1"/>
</dbReference>
<keyword evidence="2" id="KW-1185">Reference proteome</keyword>
<dbReference type="InterPro" id="IPR052922">
    <property type="entry name" value="Cytidylate_Kinase-2"/>
</dbReference>
<dbReference type="AlphaFoldDB" id="A0A1M6QP85"/>
<keyword evidence="1" id="KW-0418">Kinase</keyword>
<dbReference type="SUPFAM" id="SSF52540">
    <property type="entry name" value="P-loop containing nucleoside triphosphate hydrolases"/>
    <property type="match status" value="1"/>
</dbReference>
<reference evidence="1 2" key="1">
    <citation type="submission" date="2016-11" db="EMBL/GenBank/DDBJ databases">
        <authorList>
            <person name="Jaros S."/>
            <person name="Januszkiewicz K."/>
            <person name="Wedrychowicz H."/>
        </authorList>
    </citation>
    <scope>NUCLEOTIDE SEQUENCE [LARGE SCALE GENOMIC DNA]</scope>
    <source>
        <strain evidence="1 2">DSM 15480</strain>
    </source>
</reference>
<evidence type="ECO:0000313" key="1">
    <source>
        <dbReference type="EMBL" id="SHK21900.1"/>
    </source>
</evidence>
<evidence type="ECO:0000313" key="2">
    <source>
        <dbReference type="Proteomes" id="UP000184301"/>
    </source>
</evidence>
<dbReference type="InterPro" id="IPR027417">
    <property type="entry name" value="P-loop_NTPase"/>
</dbReference>
<dbReference type="GO" id="GO:0016301">
    <property type="term" value="F:kinase activity"/>
    <property type="evidence" value="ECO:0007669"/>
    <property type="project" value="UniProtKB-KW"/>
</dbReference>
<dbReference type="Proteomes" id="UP000184301">
    <property type="component" value="Unassembled WGS sequence"/>
</dbReference>
<dbReference type="Pfam" id="PF13238">
    <property type="entry name" value="AAA_18"/>
    <property type="match status" value="1"/>
</dbReference>
<name>A0A1M6QP85_9FIRM</name>
<protein>
    <submittedName>
        <fullName evidence="1">Adenylate kinase</fullName>
    </submittedName>
</protein>
<organism evidence="1 2">
    <name type="scientific">Hespellia stercorisuis DSM 15480</name>
    <dbReference type="NCBI Taxonomy" id="1121950"/>
    <lineage>
        <taxon>Bacteria</taxon>
        <taxon>Bacillati</taxon>
        <taxon>Bacillota</taxon>
        <taxon>Clostridia</taxon>
        <taxon>Lachnospirales</taxon>
        <taxon>Lachnospiraceae</taxon>
        <taxon>Hespellia</taxon>
    </lineage>
</organism>
<accession>A0A1M6QP85</accession>
<dbReference type="OrthoDB" id="1201990at2"/>
<dbReference type="Gene3D" id="3.40.50.300">
    <property type="entry name" value="P-loop containing nucleotide triphosphate hydrolases"/>
    <property type="match status" value="1"/>
</dbReference>
<keyword evidence="1" id="KW-0808">Transferase</keyword>
<dbReference type="STRING" id="1121950.SAMN02745243_02470"/>
<dbReference type="RefSeq" id="WP_073110888.1">
    <property type="nucleotide sequence ID" value="NZ_FQZY01000036.1"/>
</dbReference>